<dbReference type="KEGG" id="sna:Snas_6107"/>
<dbReference type="HOGENOM" id="CLU_043786_0_0_11"/>
<dbReference type="CDD" id="cd04301">
    <property type="entry name" value="NAT_SF"/>
    <property type="match status" value="1"/>
</dbReference>
<protein>
    <submittedName>
        <fullName evidence="2">GCN5-related N-acetyltransferase</fullName>
    </submittedName>
</protein>
<dbReference type="STRING" id="446470.Snas_6107"/>
<dbReference type="Proteomes" id="UP000000844">
    <property type="component" value="Chromosome"/>
</dbReference>
<proteinExistence type="predicted"/>
<dbReference type="OrthoDB" id="4119890at2"/>
<dbReference type="InterPro" id="IPR016181">
    <property type="entry name" value="Acyl_CoA_acyltransferase"/>
</dbReference>
<gene>
    <name evidence="2" type="ordered locus">Snas_6107</name>
</gene>
<evidence type="ECO:0000259" key="1">
    <source>
        <dbReference type="PROSITE" id="PS51186"/>
    </source>
</evidence>
<dbReference type="EMBL" id="CP001778">
    <property type="protein sequence ID" value="ADD45731.1"/>
    <property type="molecule type" value="Genomic_DNA"/>
</dbReference>
<name>D3Q1F1_STANL</name>
<dbReference type="Pfam" id="PF00583">
    <property type="entry name" value="Acetyltransf_1"/>
    <property type="match status" value="1"/>
</dbReference>
<sequence>MTDIEITVLDPLEPDDVDGAMETAELSIREDVPDFPALSRAEFIVRMTRRSKSHRKHRLIAKVDGTVVGYASLHIPLLENRHLIEFELEVRPDHRRRGIGSALLAEIERYARADDRTTLLVYIPDTIDGRPQLPHNGQHFAAKQGFEKKSQEIRRAADLTEVDDAALDELLAKSWTKAEGYELIQWINDSPDDVVEALAYLDSRLVTDSPMGDLNFEAPKTDVARIRERESDGRTAGILRIATALRHKESGTVAGWTDIVVDPGDEDNCWQGITIVDPDHRGHRLGTILKIENHRHVLRYRPRMRYVTTWNAEANDFMININEAVGYRARERWLALEKDLK</sequence>
<dbReference type="InterPro" id="IPR050276">
    <property type="entry name" value="MshD_Acetyltransferase"/>
</dbReference>
<dbReference type="SUPFAM" id="SSF55729">
    <property type="entry name" value="Acyl-CoA N-acyltransferases (Nat)"/>
    <property type="match status" value="2"/>
</dbReference>
<dbReference type="PANTHER" id="PTHR43617">
    <property type="entry name" value="L-AMINO ACID N-ACETYLTRANSFERASE"/>
    <property type="match status" value="1"/>
</dbReference>
<evidence type="ECO:0000313" key="2">
    <source>
        <dbReference type="EMBL" id="ADD45731.1"/>
    </source>
</evidence>
<organism evidence="2 3">
    <name type="scientific">Stackebrandtia nassauensis (strain DSM 44728 / CIP 108903 / NRRL B-16338 / NBRC 102104 / LLR-40K-21)</name>
    <dbReference type="NCBI Taxonomy" id="446470"/>
    <lineage>
        <taxon>Bacteria</taxon>
        <taxon>Bacillati</taxon>
        <taxon>Actinomycetota</taxon>
        <taxon>Actinomycetes</taxon>
        <taxon>Glycomycetales</taxon>
        <taxon>Glycomycetaceae</taxon>
        <taxon>Stackebrandtia</taxon>
    </lineage>
</organism>
<dbReference type="PROSITE" id="PS51186">
    <property type="entry name" value="GNAT"/>
    <property type="match status" value="1"/>
</dbReference>
<dbReference type="RefSeq" id="WP_013021302.1">
    <property type="nucleotide sequence ID" value="NC_013947.1"/>
</dbReference>
<dbReference type="PANTHER" id="PTHR43617:SF38">
    <property type="entry name" value="N-ACETYLTRANSFERASE DOMAIN-CONTAINING PROTEIN"/>
    <property type="match status" value="1"/>
</dbReference>
<dbReference type="Gene3D" id="3.40.630.30">
    <property type="match status" value="1"/>
</dbReference>
<dbReference type="GO" id="GO:0016747">
    <property type="term" value="F:acyltransferase activity, transferring groups other than amino-acyl groups"/>
    <property type="evidence" value="ECO:0007669"/>
    <property type="project" value="InterPro"/>
</dbReference>
<feature type="domain" description="N-acetyltransferase" evidence="1">
    <location>
        <begin position="21"/>
        <end position="173"/>
    </location>
</feature>
<evidence type="ECO:0000313" key="3">
    <source>
        <dbReference type="Proteomes" id="UP000000844"/>
    </source>
</evidence>
<keyword evidence="3" id="KW-1185">Reference proteome</keyword>
<reference evidence="2 3" key="1">
    <citation type="journal article" date="2009" name="Stand. Genomic Sci.">
        <title>Complete genome sequence of Stackebrandtia nassauensis type strain (LLR-40K-21).</title>
        <authorList>
            <person name="Munk C."/>
            <person name="Lapidus A."/>
            <person name="Copeland A."/>
            <person name="Jando M."/>
            <person name="Mayilraj S."/>
            <person name="Glavina Del Rio T."/>
            <person name="Nolan M."/>
            <person name="Chen F."/>
            <person name="Lucas S."/>
            <person name="Tice H."/>
            <person name="Cheng J.F."/>
            <person name="Han C."/>
            <person name="Detter J.C."/>
            <person name="Bruce D."/>
            <person name="Goodwin L."/>
            <person name="Chain P."/>
            <person name="Pitluck S."/>
            <person name="Goker M."/>
            <person name="Ovchinikova G."/>
            <person name="Pati A."/>
            <person name="Ivanova N."/>
            <person name="Mavromatis K."/>
            <person name="Chen A."/>
            <person name="Palaniappan K."/>
            <person name="Land M."/>
            <person name="Hauser L."/>
            <person name="Chang Y.J."/>
            <person name="Jeffries C.D."/>
            <person name="Bristow J."/>
            <person name="Eisen J.A."/>
            <person name="Markowitz V."/>
            <person name="Hugenholtz P."/>
            <person name="Kyrpides N.C."/>
            <person name="Klenk H.P."/>
        </authorList>
    </citation>
    <scope>NUCLEOTIDE SEQUENCE [LARGE SCALE GENOMIC DNA]</scope>
    <source>
        <strain evidence="3">DSM 44728 / CIP 108903 / NRRL B-16338 / NBRC 102104 / LLR-40K-21</strain>
    </source>
</reference>
<dbReference type="AlphaFoldDB" id="D3Q1F1"/>
<dbReference type="eggNOG" id="COG1247">
    <property type="taxonomic scope" value="Bacteria"/>
</dbReference>
<accession>D3Q1F1</accession>
<keyword evidence="2" id="KW-0808">Transferase</keyword>
<dbReference type="InterPro" id="IPR000182">
    <property type="entry name" value="GNAT_dom"/>
</dbReference>